<dbReference type="EMBL" id="FQWQ01000005">
    <property type="protein sequence ID" value="SHH90282.1"/>
    <property type="molecule type" value="Genomic_DNA"/>
</dbReference>
<organism evidence="1 2">
    <name type="scientific">Chryseolinea serpens</name>
    <dbReference type="NCBI Taxonomy" id="947013"/>
    <lineage>
        <taxon>Bacteria</taxon>
        <taxon>Pseudomonadati</taxon>
        <taxon>Bacteroidota</taxon>
        <taxon>Cytophagia</taxon>
        <taxon>Cytophagales</taxon>
        <taxon>Fulvivirgaceae</taxon>
        <taxon>Chryseolinea</taxon>
    </lineage>
</organism>
<gene>
    <name evidence="1" type="ORF">SAMN04488109_5954</name>
</gene>
<keyword evidence="2" id="KW-1185">Reference proteome</keyword>
<protein>
    <submittedName>
        <fullName evidence="1">Uncharacterized protein</fullName>
    </submittedName>
</protein>
<dbReference type="AlphaFoldDB" id="A0A1M5WSB8"/>
<dbReference type="OrthoDB" id="947552at2"/>
<accession>A0A1M5WSB8</accession>
<proteinExistence type="predicted"/>
<dbReference type="Pfam" id="PF22028">
    <property type="entry name" value="DUF6934"/>
    <property type="match status" value="1"/>
</dbReference>
<evidence type="ECO:0000313" key="2">
    <source>
        <dbReference type="Proteomes" id="UP000184212"/>
    </source>
</evidence>
<name>A0A1M5WSB8_9BACT</name>
<sequence length="159" mass="18243">MISNPYPLTRLGYIPDTDERYYSFISRGKKNITKVIAFTPIEKDGNKYYNWGFGDLVKHETTGFDIDDKTDSNNGDVKRVFYTVASALSAFYEINPGATVHIKGSNQQRTNIYGKIIARHWTEIEPIYVVRGFVNGQIEPFQEAVEFDHLLILKKNVNL</sequence>
<reference evidence="1 2" key="1">
    <citation type="submission" date="2016-11" db="EMBL/GenBank/DDBJ databases">
        <authorList>
            <person name="Jaros S."/>
            <person name="Januszkiewicz K."/>
            <person name="Wedrychowicz H."/>
        </authorList>
    </citation>
    <scope>NUCLEOTIDE SEQUENCE [LARGE SCALE GENOMIC DNA]</scope>
    <source>
        <strain evidence="1 2">DSM 24574</strain>
    </source>
</reference>
<evidence type="ECO:0000313" key="1">
    <source>
        <dbReference type="EMBL" id="SHH90282.1"/>
    </source>
</evidence>
<dbReference type="InterPro" id="IPR053865">
    <property type="entry name" value="DUF6934"/>
</dbReference>
<dbReference type="STRING" id="947013.SAMN04488109_5954"/>
<dbReference type="Proteomes" id="UP000184212">
    <property type="component" value="Unassembled WGS sequence"/>
</dbReference>